<feature type="transmembrane region" description="Helical" evidence="7">
    <location>
        <begin position="291"/>
        <end position="314"/>
    </location>
</feature>
<feature type="transmembrane region" description="Helical" evidence="7">
    <location>
        <begin position="213"/>
        <end position="235"/>
    </location>
</feature>
<feature type="transmembrane region" description="Helical" evidence="7">
    <location>
        <begin position="334"/>
        <end position="355"/>
    </location>
</feature>
<feature type="domain" description="Mechanosensitive ion channel MscS" evidence="9">
    <location>
        <begin position="629"/>
        <end position="693"/>
    </location>
</feature>
<dbReference type="Gene3D" id="3.30.70.100">
    <property type="match status" value="1"/>
</dbReference>
<evidence type="ECO:0000259" key="11">
    <source>
        <dbReference type="Pfam" id="PF21082"/>
    </source>
</evidence>
<organism evidence="12 13">
    <name type="scientific">Kaistia dalseonensis</name>
    <dbReference type="NCBI Taxonomy" id="410840"/>
    <lineage>
        <taxon>Bacteria</taxon>
        <taxon>Pseudomonadati</taxon>
        <taxon>Pseudomonadota</taxon>
        <taxon>Alphaproteobacteria</taxon>
        <taxon>Hyphomicrobiales</taxon>
        <taxon>Kaistiaceae</taxon>
        <taxon>Kaistia</taxon>
    </lineage>
</organism>
<dbReference type="EMBL" id="JAUSVO010000002">
    <property type="protein sequence ID" value="MDQ0437142.1"/>
    <property type="molecule type" value="Genomic_DNA"/>
</dbReference>
<evidence type="ECO:0000259" key="9">
    <source>
        <dbReference type="Pfam" id="PF00924"/>
    </source>
</evidence>
<proteinExistence type="inferred from homology"/>
<dbReference type="Gene3D" id="1.10.287.1260">
    <property type="match status" value="1"/>
</dbReference>
<feature type="transmembrane region" description="Helical" evidence="7">
    <location>
        <begin position="583"/>
        <end position="605"/>
    </location>
</feature>
<feature type="transmembrane region" description="Helical" evidence="7">
    <location>
        <begin position="493"/>
        <end position="515"/>
    </location>
</feature>
<dbReference type="InterPro" id="IPR011014">
    <property type="entry name" value="MscS_channel_TM-2"/>
</dbReference>
<feature type="transmembrane region" description="Helical" evidence="7">
    <location>
        <begin position="408"/>
        <end position="432"/>
    </location>
</feature>
<dbReference type="SUPFAM" id="SSF82861">
    <property type="entry name" value="Mechanosensitive channel protein MscS (YggB), transmembrane region"/>
    <property type="match status" value="1"/>
</dbReference>
<comment type="similarity">
    <text evidence="2">Belongs to the MscS (TC 1.A.23) family.</text>
</comment>
<feature type="chain" id="PRO_5045527826" evidence="8">
    <location>
        <begin position="36"/>
        <end position="786"/>
    </location>
</feature>
<evidence type="ECO:0000256" key="2">
    <source>
        <dbReference type="ARBA" id="ARBA00008017"/>
    </source>
</evidence>
<dbReference type="RefSeq" id="WP_266348074.1">
    <property type="nucleotide sequence ID" value="NZ_JAPKNG010000002.1"/>
</dbReference>
<dbReference type="PANTHER" id="PTHR30347:SF1">
    <property type="entry name" value="MECHANOSENSITIVE CHANNEL MSCK"/>
    <property type="match status" value="1"/>
</dbReference>
<feature type="transmembrane region" description="Helical" evidence="7">
    <location>
        <begin position="361"/>
        <end position="387"/>
    </location>
</feature>
<keyword evidence="5 7" id="KW-1133">Transmembrane helix</keyword>
<keyword evidence="8" id="KW-0732">Signal</keyword>
<comment type="caution">
    <text evidence="12">The sequence shown here is derived from an EMBL/GenBank/DDBJ whole genome shotgun (WGS) entry which is preliminary data.</text>
</comment>
<dbReference type="InterPro" id="IPR023408">
    <property type="entry name" value="MscS_beta-dom_sf"/>
</dbReference>
<dbReference type="Pfam" id="PF12607">
    <property type="entry name" value="DUF3772"/>
    <property type="match status" value="1"/>
</dbReference>
<evidence type="ECO:0000256" key="4">
    <source>
        <dbReference type="ARBA" id="ARBA00022692"/>
    </source>
</evidence>
<dbReference type="SUPFAM" id="SSF82689">
    <property type="entry name" value="Mechanosensitive channel protein MscS (YggB), C-terminal domain"/>
    <property type="match status" value="1"/>
</dbReference>
<evidence type="ECO:0000313" key="13">
    <source>
        <dbReference type="Proteomes" id="UP001241603"/>
    </source>
</evidence>
<feature type="transmembrane region" description="Helical" evidence="7">
    <location>
        <begin position="255"/>
        <end position="279"/>
    </location>
</feature>
<feature type="transmembrane region" description="Helical" evidence="7">
    <location>
        <begin position="535"/>
        <end position="562"/>
    </location>
</feature>
<name>A0ABU0H531_9HYPH</name>
<dbReference type="InterPro" id="IPR010920">
    <property type="entry name" value="LSM_dom_sf"/>
</dbReference>
<keyword evidence="6 7" id="KW-0472">Membrane</keyword>
<dbReference type="Pfam" id="PF00924">
    <property type="entry name" value="MS_channel_2nd"/>
    <property type="match status" value="1"/>
</dbReference>
<dbReference type="InterPro" id="IPR006686">
    <property type="entry name" value="MscS_channel_CS"/>
</dbReference>
<keyword evidence="4 7" id="KW-0812">Transmembrane</keyword>
<feature type="signal peptide" evidence="8">
    <location>
        <begin position="1"/>
        <end position="35"/>
    </location>
</feature>
<dbReference type="InterPro" id="IPR006685">
    <property type="entry name" value="MscS_channel_2nd"/>
</dbReference>
<protein>
    <submittedName>
        <fullName evidence="12">Small-conductance mechanosensitive channel</fullName>
    </submittedName>
</protein>
<dbReference type="InterPro" id="IPR052702">
    <property type="entry name" value="MscS-like_channel"/>
</dbReference>
<feature type="domain" description="Mechanosensitive ion channel MscS C-terminal" evidence="11">
    <location>
        <begin position="702"/>
        <end position="784"/>
    </location>
</feature>
<keyword evidence="13" id="KW-1185">Reference proteome</keyword>
<dbReference type="PROSITE" id="PS01246">
    <property type="entry name" value="UPF0003"/>
    <property type="match status" value="1"/>
</dbReference>
<evidence type="ECO:0000256" key="7">
    <source>
        <dbReference type="SAM" id="Phobius"/>
    </source>
</evidence>
<dbReference type="Pfam" id="PF21082">
    <property type="entry name" value="MS_channel_3rd"/>
    <property type="match status" value="1"/>
</dbReference>
<accession>A0ABU0H531</accession>
<keyword evidence="3" id="KW-1003">Cell membrane</keyword>
<reference evidence="12 13" key="1">
    <citation type="submission" date="2023-07" db="EMBL/GenBank/DDBJ databases">
        <title>Genomic Encyclopedia of Type Strains, Phase IV (KMG-IV): sequencing the most valuable type-strain genomes for metagenomic binning, comparative biology and taxonomic classification.</title>
        <authorList>
            <person name="Goeker M."/>
        </authorList>
    </citation>
    <scope>NUCLEOTIDE SEQUENCE [LARGE SCALE GENOMIC DNA]</scope>
    <source>
        <strain evidence="12 13">B6-8</strain>
    </source>
</reference>
<evidence type="ECO:0000256" key="3">
    <source>
        <dbReference type="ARBA" id="ARBA00022475"/>
    </source>
</evidence>
<feature type="domain" description="DUF3772" evidence="10">
    <location>
        <begin position="139"/>
        <end position="195"/>
    </location>
</feature>
<dbReference type="InterPro" id="IPR022249">
    <property type="entry name" value="DUF3772"/>
</dbReference>
<evidence type="ECO:0000256" key="8">
    <source>
        <dbReference type="SAM" id="SignalP"/>
    </source>
</evidence>
<evidence type="ECO:0000256" key="5">
    <source>
        <dbReference type="ARBA" id="ARBA00022989"/>
    </source>
</evidence>
<feature type="transmembrane region" description="Helical" evidence="7">
    <location>
        <begin position="611"/>
        <end position="640"/>
    </location>
</feature>
<dbReference type="InterPro" id="IPR011066">
    <property type="entry name" value="MscS_channel_C_sf"/>
</dbReference>
<dbReference type="SUPFAM" id="SSF50182">
    <property type="entry name" value="Sm-like ribonucleoproteins"/>
    <property type="match status" value="1"/>
</dbReference>
<evidence type="ECO:0000313" key="12">
    <source>
        <dbReference type="EMBL" id="MDQ0437142.1"/>
    </source>
</evidence>
<dbReference type="PANTHER" id="PTHR30347">
    <property type="entry name" value="POTASSIUM CHANNEL RELATED"/>
    <property type="match status" value="1"/>
</dbReference>
<comment type="subcellular location">
    <subcellularLocation>
        <location evidence="1">Cell membrane</location>
        <topology evidence="1">Multi-pass membrane protein</topology>
    </subcellularLocation>
</comment>
<sequence length="786" mass="83737">MVGDIARRFAPQSLRSIVFALASLIVLAFCAGASAQSAATDEAQVTINGWNATLERIDTALRAEGIAEADLRRLRDQVSEVIDSANAFANSLTGQVAAAAAQVKQLAPMEGADASVSDAIKADRDAAQKVYADLAGSQQQAQAVAAHGLYTSTQINDRRRALFTARLLQRNSSLLDPSLWQDAAAEVPVLIERTGILFGDWIKLLANRSDRSAIAMVVGLLAVMVAVTLPGRALLLRRLGRRAALKPKASRPRIVTATTIIAINTIVPLLVLASGHAILNALDLSPDRIDQLWYGFTSAVVFFSLGFGLARALLTPAGSDFRLVALDDNVARRVFRLTVAIAAIQALVVFLDAFTRITFTALPLIVAADGVLSGITAILIILSVRTLNRRLPIDEEDKDDPPNDENGLLRFALIMAGILATTAVVVALLGYVALCRFIVTQITWITIIAALLILLLKLADEVTAAAFKRDGLVGSRLVSSIGFAPRSVTQVGVIVNGLVQVGLVVLAVLAVAAPWGVDSASLLESMRVLFFGFKIGAITISISTIVTAIAVFIVGLIITRAIQNWLDTRFLPTTRLDSGLRNSIRTSVGHVGWIAAAAIAFGYAGLDLSSIAIVAGALSVGIGLGLQSIVNNFVSGLILLAERPIRAGDWIAVGAEEGTVKRINVRATEIETVDRATVIVPNSSLISGVVKNMVLRDRSGRIVVPVMVSKKADAEQVRSILLAAAKAHPLVLNYPEPVVLFMAFNNVSLDFELRCYLADITNGATTRSDLRFDVFNRLRDQGVDLP</sequence>
<evidence type="ECO:0000259" key="10">
    <source>
        <dbReference type="Pfam" id="PF12607"/>
    </source>
</evidence>
<dbReference type="InterPro" id="IPR049278">
    <property type="entry name" value="MS_channel_C"/>
</dbReference>
<gene>
    <name evidence="12" type="ORF">QO014_001527</name>
</gene>
<evidence type="ECO:0000256" key="1">
    <source>
        <dbReference type="ARBA" id="ARBA00004651"/>
    </source>
</evidence>
<dbReference type="Proteomes" id="UP001241603">
    <property type="component" value="Unassembled WGS sequence"/>
</dbReference>
<feature type="transmembrane region" description="Helical" evidence="7">
    <location>
        <begin position="438"/>
        <end position="459"/>
    </location>
</feature>
<dbReference type="Gene3D" id="2.30.30.60">
    <property type="match status" value="1"/>
</dbReference>
<evidence type="ECO:0000256" key="6">
    <source>
        <dbReference type="ARBA" id="ARBA00023136"/>
    </source>
</evidence>